<evidence type="ECO:0000256" key="4">
    <source>
        <dbReference type="ARBA" id="ARBA00022989"/>
    </source>
</evidence>
<keyword evidence="3 9" id="KW-0812">Transmembrane</keyword>
<proteinExistence type="predicted"/>
<keyword evidence="5" id="KW-0406">Ion transport</keyword>
<evidence type="ECO:0000256" key="1">
    <source>
        <dbReference type="ARBA" id="ARBA00004141"/>
    </source>
</evidence>
<dbReference type="AlphaFoldDB" id="A0A9J2PJU7"/>
<evidence type="ECO:0000256" key="6">
    <source>
        <dbReference type="ARBA" id="ARBA00023136"/>
    </source>
</evidence>
<evidence type="ECO:0000256" key="2">
    <source>
        <dbReference type="ARBA" id="ARBA00022448"/>
    </source>
</evidence>
<keyword evidence="7" id="KW-0407">Ion channel</keyword>
<evidence type="ECO:0000256" key="5">
    <source>
        <dbReference type="ARBA" id="ARBA00023065"/>
    </source>
</evidence>
<comment type="subcellular location">
    <subcellularLocation>
        <location evidence="1">Membrane</location>
        <topology evidence="1">Multi-pass membrane protein</topology>
    </subcellularLocation>
</comment>
<evidence type="ECO:0000256" key="9">
    <source>
        <dbReference type="SAM" id="Phobius"/>
    </source>
</evidence>
<dbReference type="WBParaSite" id="ALUE_0000978801-mRNA-1">
    <property type="protein sequence ID" value="ALUE_0000978801-mRNA-1"/>
    <property type="gene ID" value="ALUE_0000978801"/>
</dbReference>
<organism evidence="11 12">
    <name type="scientific">Ascaris lumbricoides</name>
    <name type="common">Giant roundworm</name>
    <dbReference type="NCBI Taxonomy" id="6252"/>
    <lineage>
        <taxon>Eukaryota</taxon>
        <taxon>Metazoa</taxon>
        <taxon>Ecdysozoa</taxon>
        <taxon>Nematoda</taxon>
        <taxon>Chromadorea</taxon>
        <taxon>Rhabditida</taxon>
        <taxon>Spirurina</taxon>
        <taxon>Ascaridomorpha</taxon>
        <taxon>Ascaridoidea</taxon>
        <taxon>Ascarididae</taxon>
        <taxon>Ascaris</taxon>
    </lineage>
</organism>
<accession>A0A9J2PJU7</accession>
<evidence type="ECO:0000256" key="8">
    <source>
        <dbReference type="SAM" id="MobiDB-lite"/>
    </source>
</evidence>
<keyword evidence="4 9" id="KW-1133">Transmembrane helix</keyword>
<dbReference type="Proteomes" id="UP000036681">
    <property type="component" value="Unplaced"/>
</dbReference>
<evidence type="ECO:0000313" key="11">
    <source>
        <dbReference type="Proteomes" id="UP000036681"/>
    </source>
</evidence>
<dbReference type="PANTHER" id="PTHR11003">
    <property type="entry name" value="POTASSIUM CHANNEL, SUBFAMILY K"/>
    <property type="match status" value="1"/>
</dbReference>
<evidence type="ECO:0000313" key="12">
    <source>
        <dbReference type="WBParaSite" id="ALUE_0000978801-mRNA-1"/>
    </source>
</evidence>
<dbReference type="SUPFAM" id="SSF81324">
    <property type="entry name" value="Voltage-gated potassium channels"/>
    <property type="match status" value="1"/>
</dbReference>
<dbReference type="GO" id="GO:0005886">
    <property type="term" value="C:plasma membrane"/>
    <property type="evidence" value="ECO:0007669"/>
    <property type="project" value="TreeGrafter"/>
</dbReference>
<feature type="transmembrane region" description="Helical" evidence="9">
    <location>
        <begin position="137"/>
        <end position="160"/>
    </location>
</feature>
<keyword evidence="2" id="KW-0813">Transport</keyword>
<dbReference type="GO" id="GO:0015271">
    <property type="term" value="F:outward rectifier potassium channel activity"/>
    <property type="evidence" value="ECO:0007669"/>
    <property type="project" value="TreeGrafter"/>
</dbReference>
<reference evidence="12" key="1">
    <citation type="submission" date="2023-03" db="UniProtKB">
        <authorList>
            <consortium name="WormBaseParasite"/>
        </authorList>
    </citation>
    <scope>IDENTIFICATION</scope>
</reference>
<keyword evidence="11" id="KW-1185">Reference proteome</keyword>
<dbReference type="Pfam" id="PF07885">
    <property type="entry name" value="Ion_trans_2"/>
    <property type="match status" value="1"/>
</dbReference>
<sequence>MTTEVKVNADAVATSLQNGSCLSHSSSLPMIAYELSDDSSFHDGTPMRESAFGSSKTTSLDAVGSDVSIHLPSSAAFAFPATSSQLNSRTYQHSKRRSAQRRSSNSSTHSETRTNLILQNVGRTIQRTHNHLRRTRLLHAFYLLALPVYTLLGALIFQALDGEHDDFMKRDYERRCQHLRDERLDTLKNECIFAPDACFNKMRNYLEEVENCYRAWHEVNRTVTHPMSDFTNAIVYAFSVYTTIGYGNMAADTMGCRVATVIYGALGIPLFFAFIKEEGNLFRLCFIWIYKFIQKIHVQSCHLFVLGRTSARSRHRKDTANLTGTVAVLVGRTQDLVGRNPNVPFIRKISTGSLFGAKGRHTTTSEQRRSAFPLSISLYIH</sequence>
<feature type="region of interest" description="Disordered" evidence="8">
    <location>
        <begin position="87"/>
        <end position="115"/>
    </location>
</feature>
<feature type="transmembrane region" description="Helical" evidence="9">
    <location>
        <begin position="258"/>
        <end position="275"/>
    </location>
</feature>
<feature type="domain" description="Potassium channel" evidence="10">
    <location>
        <begin position="228"/>
        <end position="281"/>
    </location>
</feature>
<feature type="transmembrane region" description="Helical" evidence="9">
    <location>
        <begin position="233"/>
        <end position="251"/>
    </location>
</feature>
<keyword evidence="6 9" id="KW-0472">Membrane</keyword>
<dbReference type="GO" id="GO:0030322">
    <property type="term" value="P:stabilization of membrane potential"/>
    <property type="evidence" value="ECO:0007669"/>
    <property type="project" value="TreeGrafter"/>
</dbReference>
<dbReference type="PANTHER" id="PTHR11003:SF334">
    <property type="entry name" value="FI03418P"/>
    <property type="match status" value="1"/>
</dbReference>
<protein>
    <submittedName>
        <fullName evidence="12">Potassium channel domain-containing protein</fullName>
    </submittedName>
</protein>
<dbReference type="Gene3D" id="1.10.287.70">
    <property type="match status" value="1"/>
</dbReference>
<name>A0A9J2PJU7_ASCLU</name>
<dbReference type="InterPro" id="IPR013099">
    <property type="entry name" value="K_chnl_dom"/>
</dbReference>
<evidence type="ECO:0000259" key="10">
    <source>
        <dbReference type="Pfam" id="PF07885"/>
    </source>
</evidence>
<evidence type="ECO:0000256" key="7">
    <source>
        <dbReference type="ARBA" id="ARBA00023303"/>
    </source>
</evidence>
<dbReference type="GO" id="GO:0022841">
    <property type="term" value="F:potassium ion leak channel activity"/>
    <property type="evidence" value="ECO:0007669"/>
    <property type="project" value="TreeGrafter"/>
</dbReference>
<dbReference type="InterPro" id="IPR003280">
    <property type="entry name" value="2pore_dom_K_chnl"/>
</dbReference>
<evidence type="ECO:0000256" key="3">
    <source>
        <dbReference type="ARBA" id="ARBA00022692"/>
    </source>
</evidence>